<keyword evidence="3" id="KW-1185">Reference proteome</keyword>
<dbReference type="EMBL" id="FN648736">
    <property type="protein sequence ID" value="CBJ33600.1"/>
    <property type="molecule type" value="Genomic_DNA"/>
</dbReference>
<feature type="compositionally biased region" description="Polar residues" evidence="1">
    <location>
        <begin position="817"/>
        <end position="839"/>
    </location>
</feature>
<feature type="compositionally biased region" description="Basic residues" evidence="1">
    <location>
        <begin position="794"/>
        <end position="805"/>
    </location>
</feature>
<feature type="compositionally biased region" description="Basic and acidic residues" evidence="1">
    <location>
        <begin position="921"/>
        <end position="932"/>
    </location>
</feature>
<feature type="compositionally biased region" description="Basic and acidic residues" evidence="1">
    <location>
        <begin position="782"/>
        <end position="793"/>
    </location>
</feature>
<dbReference type="InParanoid" id="D7G3S3"/>
<dbReference type="Proteomes" id="UP000002630">
    <property type="component" value="Linkage Group LG15"/>
</dbReference>
<protein>
    <submittedName>
        <fullName evidence="2">Uncharacterized protein</fullName>
    </submittedName>
</protein>
<dbReference type="EMBL" id="FN649740">
    <property type="protein sequence ID" value="CBJ33600.1"/>
    <property type="molecule type" value="Genomic_DNA"/>
</dbReference>
<evidence type="ECO:0000313" key="3">
    <source>
        <dbReference type="Proteomes" id="UP000002630"/>
    </source>
</evidence>
<accession>D7G3S3</accession>
<gene>
    <name evidence="2" type="ORF">Esi_0525_0005</name>
</gene>
<feature type="compositionally biased region" description="Basic and acidic residues" evidence="1">
    <location>
        <begin position="560"/>
        <end position="573"/>
    </location>
</feature>
<name>D7G3S3_ECTSI</name>
<reference evidence="2 3" key="1">
    <citation type="journal article" date="2010" name="Nature">
        <title>The Ectocarpus genome and the independent evolution of multicellularity in brown algae.</title>
        <authorList>
            <person name="Cock J.M."/>
            <person name="Sterck L."/>
            <person name="Rouze P."/>
            <person name="Scornet D."/>
            <person name="Allen A.E."/>
            <person name="Amoutzias G."/>
            <person name="Anthouard V."/>
            <person name="Artiguenave F."/>
            <person name="Aury J.M."/>
            <person name="Badger J.H."/>
            <person name="Beszteri B."/>
            <person name="Billiau K."/>
            <person name="Bonnet E."/>
            <person name="Bothwell J.H."/>
            <person name="Bowler C."/>
            <person name="Boyen C."/>
            <person name="Brownlee C."/>
            <person name="Carrano C.J."/>
            <person name="Charrier B."/>
            <person name="Cho G.Y."/>
            <person name="Coelho S.M."/>
            <person name="Collen J."/>
            <person name="Corre E."/>
            <person name="Da Silva C."/>
            <person name="Delage L."/>
            <person name="Delaroque N."/>
            <person name="Dittami S.M."/>
            <person name="Doulbeau S."/>
            <person name="Elias M."/>
            <person name="Farnham G."/>
            <person name="Gachon C.M."/>
            <person name="Gschloessl B."/>
            <person name="Heesch S."/>
            <person name="Jabbari K."/>
            <person name="Jubin C."/>
            <person name="Kawai H."/>
            <person name="Kimura K."/>
            <person name="Kloareg B."/>
            <person name="Kupper F.C."/>
            <person name="Lang D."/>
            <person name="Le Bail A."/>
            <person name="Leblanc C."/>
            <person name="Lerouge P."/>
            <person name="Lohr M."/>
            <person name="Lopez P.J."/>
            <person name="Martens C."/>
            <person name="Maumus F."/>
            <person name="Michel G."/>
            <person name="Miranda-Saavedra D."/>
            <person name="Morales J."/>
            <person name="Moreau H."/>
            <person name="Motomura T."/>
            <person name="Nagasato C."/>
            <person name="Napoli C.A."/>
            <person name="Nelson D.R."/>
            <person name="Nyvall-Collen P."/>
            <person name="Peters A.F."/>
            <person name="Pommier C."/>
            <person name="Potin P."/>
            <person name="Poulain J."/>
            <person name="Quesneville H."/>
            <person name="Read B."/>
            <person name="Rensing S.A."/>
            <person name="Ritter A."/>
            <person name="Rousvoal S."/>
            <person name="Samanta M."/>
            <person name="Samson G."/>
            <person name="Schroeder D.C."/>
            <person name="Segurens B."/>
            <person name="Strittmatter M."/>
            <person name="Tonon T."/>
            <person name="Tregear J.W."/>
            <person name="Valentin K."/>
            <person name="von Dassow P."/>
            <person name="Yamagishi T."/>
            <person name="Van de Peer Y."/>
            <person name="Wincker P."/>
        </authorList>
    </citation>
    <scope>NUCLEOTIDE SEQUENCE [LARGE SCALE GENOMIC DNA]</scope>
    <source>
        <strain evidence="3">Ec32 / CCAP1310/4</strain>
    </source>
</reference>
<feature type="region of interest" description="Disordered" evidence="1">
    <location>
        <begin position="689"/>
        <end position="730"/>
    </location>
</feature>
<proteinExistence type="predicted"/>
<feature type="compositionally biased region" description="Basic residues" evidence="1">
    <location>
        <begin position="574"/>
        <end position="587"/>
    </location>
</feature>
<feature type="compositionally biased region" description="Polar residues" evidence="1">
    <location>
        <begin position="937"/>
        <end position="957"/>
    </location>
</feature>
<feature type="compositionally biased region" description="Low complexity" evidence="1">
    <location>
        <begin position="544"/>
        <end position="557"/>
    </location>
</feature>
<organism evidence="2 3">
    <name type="scientific">Ectocarpus siliculosus</name>
    <name type="common">Brown alga</name>
    <name type="synonym">Conferva siliculosa</name>
    <dbReference type="NCBI Taxonomy" id="2880"/>
    <lineage>
        <taxon>Eukaryota</taxon>
        <taxon>Sar</taxon>
        <taxon>Stramenopiles</taxon>
        <taxon>Ochrophyta</taxon>
        <taxon>PX clade</taxon>
        <taxon>Phaeophyceae</taxon>
        <taxon>Ectocarpales</taxon>
        <taxon>Ectocarpaceae</taxon>
        <taxon>Ectocarpus</taxon>
    </lineage>
</organism>
<sequence length="957" mass="104360">MPPETADEERPRTGEAVVLKHIAREIEDRNGLSTSTTAVALTPPREDWGTPEGWLDAVENALKKTKDGEGKADISRRIETVRSSQSKISWDAALKASTWDIEHGQVEHEFEDHRPHMVTTQGQHRFAVLNAALHEQLGLSLSRGGDLGEEGVFHGEKDAARREALEDKLKTAVKGCTVSFAIHSYMTHEAARKIAHDLRQAESRTTKESLVDVAKTMAPLIKQVYDPEQKICHDRAAKTFGDTWNFNLTEPRFAEAGNRTKQTLAKTVKDALDLININTRQQATSLFVFAYAMCPANETVKWLVNYLEQQGTIKADANRGTSVPSPPQGIPEARTVHPLKEFALQGFFSLTARTQTSPDVQSYIENNGFCEHFRTKYAIQLATCEIIDAMVMSLLTRQHLPRREQSSTKAHPAQDVQLLANVMTDLVSKEETTYFGKCGEGTRGEFRSAVKRLTPVLARYFGLPALDSSNNKINRTKLKKSVARRSKAYNDAFTSGQTLSEDMNPSNTTILVVNGYANKPFLSISGSQAIFSDETWNDWLEDFTPTPQTDGPQTDGDSSTADKEEGKGETTKDKKGKGRKGKGKRQQKVAATAAAQKAKAEEAKGNRRQRVVATFMACFIVDWFLEPICKTHKFASRADRFKSLVRAVRAGGDTVPKLMLKALEDNPGKVKDGEFGFFNSERLKILTSTASTAGPKTKADGAAPQNDDDGGQGGSSRDDPPGGAPGWTGRRVQLSVGAGESKVQVLVSFTEEEMSRCGLMDEGGIVKKEPVICYFAQTDTEDKKRNEEKDTAKNTKKSGSNKRYRSTLPDTKCYATRVNNLSLSSSGAGDQGDTPTAQPNKKKKKSLRKAPDGTDSSGDEVLASDNHGGSGGILLENTSSSSDDDSQDDCSQQQRAKVNYKKKAFPKDIGASPTSSSEAPDDAKREGADEGAHGSGAENTTDSEVPESGSTAAPTDE</sequence>
<feature type="region of interest" description="Disordered" evidence="1">
    <location>
        <begin position="541"/>
        <end position="588"/>
    </location>
</feature>
<feature type="region of interest" description="Disordered" evidence="1">
    <location>
        <begin position="782"/>
        <end position="957"/>
    </location>
</feature>
<evidence type="ECO:0000313" key="2">
    <source>
        <dbReference type="EMBL" id="CBJ33600.1"/>
    </source>
</evidence>
<evidence type="ECO:0000256" key="1">
    <source>
        <dbReference type="SAM" id="MobiDB-lite"/>
    </source>
</evidence>
<dbReference type="AlphaFoldDB" id="D7G3S3"/>